<dbReference type="Gene3D" id="3.40.50.300">
    <property type="entry name" value="P-loop containing nucleotide triphosphate hydrolases"/>
    <property type="match status" value="1"/>
</dbReference>
<protein>
    <submittedName>
        <fullName evidence="2">ABC transporter</fullName>
    </submittedName>
</protein>
<proteinExistence type="predicted"/>
<accession>A0ABV8ICP9</accession>
<dbReference type="RefSeq" id="WP_377290412.1">
    <property type="nucleotide sequence ID" value="NZ_JBHSBM010000024.1"/>
</dbReference>
<dbReference type="InterPro" id="IPR027417">
    <property type="entry name" value="P-loop_NTPase"/>
</dbReference>
<organism evidence="2 3">
    <name type="scientific">Planomonospora corallina</name>
    <dbReference type="NCBI Taxonomy" id="1806052"/>
    <lineage>
        <taxon>Bacteria</taxon>
        <taxon>Bacillati</taxon>
        <taxon>Actinomycetota</taxon>
        <taxon>Actinomycetes</taxon>
        <taxon>Streptosporangiales</taxon>
        <taxon>Streptosporangiaceae</taxon>
        <taxon>Planomonospora</taxon>
    </lineage>
</organism>
<evidence type="ECO:0000313" key="2">
    <source>
        <dbReference type="EMBL" id="MFC4060807.1"/>
    </source>
</evidence>
<dbReference type="SUPFAM" id="SSF52540">
    <property type="entry name" value="P-loop containing nucleoside triphosphate hydrolases"/>
    <property type="match status" value="1"/>
</dbReference>
<feature type="region of interest" description="Disordered" evidence="1">
    <location>
        <begin position="567"/>
        <end position="633"/>
    </location>
</feature>
<evidence type="ECO:0000256" key="1">
    <source>
        <dbReference type="SAM" id="MobiDB-lite"/>
    </source>
</evidence>
<feature type="compositionally biased region" description="Low complexity" evidence="1">
    <location>
        <begin position="622"/>
        <end position="633"/>
    </location>
</feature>
<keyword evidence="3" id="KW-1185">Reference proteome</keyword>
<reference evidence="3" key="1">
    <citation type="journal article" date="2019" name="Int. J. Syst. Evol. Microbiol.">
        <title>The Global Catalogue of Microorganisms (GCM) 10K type strain sequencing project: providing services to taxonomists for standard genome sequencing and annotation.</title>
        <authorList>
            <consortium name="The Broad Institute Genomics Platform"/>
            <consortium name="The Broad Institute Genome Sequencing Center for Infectious Disease"/>
            <person name="Wu L."/>
            <person name="Ma J."/>
        </authorList>
    </citation>
    <scope>NUCLEOTIDE SEQUENCE [LARGE SCALE GENOMIC DNA]</scope>
    <source>
        <strain evidence="3">TBRC 4489</strain>
    </source>
</reference>
<dbReference type="Proteomes" id="UP001595850">
    <property type="component" value="Unassembled WGS sequence"/>
</dbReference>
<name>A0ABV8ICP9_9ACTN</name>
<dbReference type="EMBL" id="JBHSBM010000024">
    <property type="protein sequence ID" value="MFC4060807.1"/>
    <property type="molecule type" value="Genomic_DNA"/>
</dbReference>
<comment type="caution">
    <text evidence="2">The sequence shown here is derived from an EMBL/GenBank/DDBJ whole genome shotgun (WGS) entry which is preliminary data.</text>
</comment>
<evidence type="ECO:0000313" key="3">
    <source>
        <dbReference type="Proteomes" id="UP001595850"/>
    </source>
</evidence>
<feature type="compositionally biased region" description="Gly residues" evidence="1">
    <location>
        <begin position="591"/>
        <end position="621"/>
    </location>
</feature>
<gene>
    <name evidence="2" type="ORF">ACFOWE_21100</name>
</gene>
<sequence>MKESEGLLGALRELRRHLDHELFPLAAGDAAADRRTLRELTGQLDDYLIPRLKAVDAPLLAVVGGSTGAGKSTLVNSLVGADVAEPGVLRPTTLAPTLVTGPADRDWFTGLHVLPGLPRVTGRGPGEPGTLRVVVAEAVPPGLALLDAPDIDSVVAANRELAAQLLAAADLWLFTTTAARYADEVPWGFLRAARERSTALAVILSRVPPEATGVVAGDLRRLLEANGLGGTRLFEVPELPLPEENARLPREAVRPVADWLAGIAADAAARADVVRQTLSGALESLAARVPVLADAVDRQHAAATELREAVAAAYAAGTARFDEGMLDGSLLRGEVLARWQDFIGTGDLMRSLESRVGWLRDRVVALFTGRPAPESELRVALESGVEALIRSSADSAAELALESWSSRPAGRALLERAGVAEAGRLGRSSPELRRAAEEAVRGWQGYVLDLVRQEGAERRTTARIASYGVNGAGLLLMIAVFASTGGLTGIEVGIAGGTSVLSQKILEAVFGDQAVRTLTMKARDDLRTRVEHILDAEAARFTALLDAVEPPGGAAAALRAAARAVREHRDEIPASGRSGTGPVTEAEPYGTGEGPHGTGQEGSGTGEGPHGAGRGADGGVRGRVAAGKRAGDR</sequence>